<dbReference type="Proteomes" id="UP000006281">
    <property type="component" value="Chromosome"/>
</dbReference>
<feature type="compositionally biased region" description="Gly residues" evidence="1">
    <location>
        <begin position="324"/>
        <end position="341"/>
    </location>
</feature>
<dbReference type="OrthoDB" id="3681508at2"/>
<protein>
    <recommendedName>
        <fullName evidence="4">PPE family domain-containing protein</fullName>
    </recommendedName>
</protein>
<keyword evidence="3" id="KW-1185">Reference proteome</keyword>
<sequence length="448" mass="44871">MSDDRRGGRGHGNHGGHGGGNHGGHGGGNHGGGNGDDRHEQPPSQLGEKVDWMKFSHQDLYNMVHTGVDLKAAGSAQADWAAVGKALDEVQGLLAKAITQSQQAWSGESADRAREALESVEKWALNTSGHADNVAKCIGDEIQHVETARQMMPAPSPAPPTITPVTGGVTPPVGTQPDTRAALVQQQPAFRVPSHGAGAQRLMADDRGGDLSGLRTVPPVAPTSPFVGLENVAAPVVDSVVTADATHRQAAEVMALFQQNSYAVDRTVPSFSPPTNPVAPTPPPAVVVTPGPVAPPPPDGGPGPVVAPTRPGPQERGATTPSQGRGGGGSFGRGGFVGGRGPMPVPVGSGGGGGGGGPAPLGPPGLGSGILNERSGGANPGGVTSQFQAPKSVTPQHGMIGAAPMAAPPPVASTPGGGGNERSRPGYLEDDDNVFGVDRKAAPPVIGL</sequence>
<dbReference type="HOGENOM" id="CLU_730845_0_0_11"/>
<dbReference type="SUPFAM" id="SSF140459">
    <property type="entry name" value="PE/PPE dimer-like"/>
    <property type="match status" value="1"/>
</dbReference>
<dbReference type="KEGG" id="sesp:BN6_01890"/>
<dbReference type="RefSeq" id="WP_015097636.1">
    <property type="nucleotide sequence ID" value="NC_019673.1"/>
</dbReference>
<feature type="compositionally biased region" description="Pro residues" evidence="1">
    <location>
        <begin position="272"/>
        <end position="285"/>
    </location>
</feature>
<organism evidence="2 3">
    <name type="scientific">Saccharothrix espanaensis (strain ATCC 51144 / DSM 44229 / JCM 9112 / NBRC 15066 / NRRL 15764)</name>
    <dbReference type="NCBI Taxonomy" id="1179773"/>
    <lineage>
        <taxon>Bacteria</taxon>
        <taxon>Bacillati</taxon>
        <taxon>Actinomycetota</taxon>
        <taxon>Actinomycetes</taxon>
        <taxon>Pseudonocardiales</taxon>
        <taxon>Pseudonocardiaceae</taxon>
        <taxon>Saccharothrix</taxon>
    </lineage>
</organism>
<evidence type="ECO:0000313" key="2">
    <source>
        <dbReference type="EMBL" id="CCH27522.1"/>
    </source>
</evidence>
<accession>K3W484</accession>
<proteinExistence type="predicted"/>
<feature type="compositionally biased region" description="Polar residues" evidence="1">
    <location>
        <begin position="382"/>
        <end position="395"/>
    </location>
</feature>
<gene>
    <name evidence="2" type="ordered locus">BN6_01890</name>
</gene>
<feature type="region of interest" description="Disordered" evidence="1">
    <location>
        <begin position="272"/>
        <end position="434"/>
    </location>
</feature>
<dbReference type="InterPro" id="IPR038332">
    <property type="entry name" value="PPE_sf"/>
</dbReference>
<evidence type="ECO:0000256" key="1">
    <source>
        <dbReference type="SAM" id="MobiDB-lite"/>
    </source>
</evidence>
<feature type="compositionally biased region" description="Gly residues" evidence="1">
    <location>
        <begin position="348"/>
        <end position="368"/>
    </location>
</feature>
<dbReference type="eggNOG" id="COG5651">
    <property type="taxonomic scope" value="Bacteria"/>
</dbReference>
<dbReference type="PATRIC" id="fig|1179773.3.peg.195"/>
<dbReference type="Gene3D" id="1.20.1260.20">
    <property type="entry name" value="PPE superfamily"/>
    <property type="match status" value="1"/>
</dbReference>
<evidence type="ECO:0008006" key="4">
    <source>
        <dbReference type="Google" id="ProtNLM"/>
    </source>
</evidence>
<dbReference type="BioCyc" id="SESP1179773:BN6_RS41465-MONOMER"/>
<feature type="compositionally biased region" description="Gly residues" evidence="1">
    <location>
        <begin position="15"/>
        <end position="34"/>
    </location>
</feature>
<dbReference type="AlphaFoldDB" id="K3W484"/>
<dbReference type="STRING" id="1179773.BN6_01890"/>
<feature type="compositionally biased region" description="Pro residues" evidence="1">
    <location>
        <begin position="292"/>
        <end position="301"/>
    </location>
</feature>
<name>K3W484_SACES</name>
<feature type="region of interest" description="Disordered" evidence="1">
    <location>
        <begin position="1"/>
        <end position="46"/>
    </location>
</feature>
<reference evidence="2 3" key="1">
    <citation type="journal article" date="2012" name="BMC Genomics">
        <title>Complete genome sequence of Saccharothrix espanaensis DSM 44229T and comparison to the other completely sequenced Pseudonocardiaceae.</title>
        <authorList>
            <person name="Strobel T."/>
            <person name="Al-Dilaimi A."/>
            <person name="Blom J."/>
            <person name="Gessner A."/>
            <person name="Kalinowski J."/>
            <person name="Luzhetska M."/>
            <person name="Puhler A."/>
            <person name="Szczepanowski R."/>
            <person name="Bechthold A."/>
            <person name="Ruckert C."/>
        </authorList>
    </citation>
    <scope>NUCLEOTIDE SEQUENCE [LARGE SCALE GENOMIC DNA]</scope>
    <source>
        <strain evidence="3">ATCC 51144 / DSM 44229 / JCM 9112 / NBRC 15066 / NRRL 15764</strain>
    </source>
</reference>
<dbReference type="EMBL" id="HE804045">
    <property type="protein sequence ID" value="CCH27522.1"/>
    <property type="molecule type" value="Genomic_DNA"/>
</dbReference>
<evidence type="ECO:0000313" key="3">
    <source>
        <dbReference type="Proteomes" id="UP000006281"/>
    </source>
</evidence>